<keyword evidence="2" id="KW-0378">Hydrolase</keyword>
<keyword evidence="3" id="KW-1185">Reference proteome</keyword>
<evidence type="ECO:0000259" key="1">
    <source>
        <dbReference type="Pfam" id="PF07969"/>
    </source>
</evidence>
<proteinExistence type="predicted"/>
<protein>
    <submittedName>
        <fullName evidence="2">Amidohydrolase</fullName>
    </submittedName>
</protein>
<dbReference type="PANTHER" id="PTHR11647:SF1">
    <property type="entry name" value="COLLAPSIN RESPONSE MEDIATOR PROTEIN"/>
    <property type="match status" value="1"/>
</dbReference>
<dbReference type="GO" id="GO:0005829">
    <property type="term" value="C:cytosol"/>
    <property type="evidence" value="ECO:0007669"/>
    <property type="project" value="TreeGrafter"/>
</dbReference>
<dbReference type="OrthoDB" id="9766983at2"/>
<reference evidence="3" key="1">
    <citation type="submission" date="2017-05" db="EMBL/GenBank/DDBJ databases">
        <authorList>
            <person name="Lin X."/>
        </authorList>
    </citation>
    <scope>NUCLEOTIDE SEQUENCE [LARGE SCALE GENOMIC DNA]</scope>
    <source>
        <strain evidence="3">JLT2012</strain>
    </source>
</reference>
<dbReference type="RefSeq" id="WP_088711551.1">
    <property type="nucleotide sequence ID" value="NZ_NFZT01000001.1"/>
</dbReference>
<dbReference type="GO" id="GO:0016812">
    <property type="term" value="F:hydrolase activity, acting on carbon-nitrogen (but not peptide) bonds, in cyclic amides"/>
    <property type="evidence" value="ECO:0007669"/>
    <property type="project" value="TreeGrafter"/>
</dbReference>
<gene>
    <name evidence="2" type="ORF">B5C34_04360</name>
</gene>
<dbReference type="InterPro" id="IPR011059">
    <property type="entry name" value="Metal-dep_hydrolase_composite"/>
</dbReference>
<feature type="domain" description="Amidohydrolase 3" evidence="1">
    <location>
        <begin position="47"/>
        <end position="559"/>
    </location>
</feature>
<dbReference type="PANTHER" id="PTHR11647">
    <property type="entry name" value="HYDRANTOINASE/DIHYDROPYRIMIDINASE FAMILY MEMBER"/>
    <property type="match status" value="1"/>
</dbReference>
<dbReference type="AlphaFoldDB" id="A0A219B4Q2"/>
<dbReference type="CDD" id="cd01297">
    <property type="entry name" value="D-aminoacylase"/>
    <property type="match status" value="1"/>
</dbReference>
<dbReference type="InterPro" id="IPR050378">
    <property type="entry name" value="Metallo-dep_Hydrolases_sf"/>
</dbReference>
<dbReference type="Gene3D" id="2.30.40.10">
    <property type="entry name" value="Urease, subunit C, domain 1"/>
    <property type="match status" value="1"/>
</dbReference>
<dbReference type="SUPFAM" id="SSF51556">
    <property type="entry name" value="Metallo-dependent hydrolases"/>
    <property type="match status" value="1"/>
</dbReference>
<dbReference type="SUPFAM" id="SSF51338">
    <property type="entry name" value="Composite domain of metallo-dependent hydrolases"/>
    <property type="match status" value="1"/>
</dbReference>
<accession>A0A219B4Q2</accession>
<comment type="caution">
    <text evidence="2">The sequence shown here is derived from an EMBL/GenBank/DDBJ whole genome shotgun (WGS) entry which is preliminary data.</text>
</comment>
<dbReference type="Pfam" id="PF07969">
    <property type="entry name" value="Amidohydro_3"/>
    <property type="match status" value="1"/>
</dbReference>
<evidence type="ECO:0000313" key="2">
    <source>
        <dbReference type="EMBL" id="OWV32758.1"/>
    </source>
</evidence>
<dbReference type="Proteomes" id="UP000198462">
    <property type="component" value="Unassembled WGS sequence"/>
</dbReference>
<dbReference type="Gene3D" id="3.20.20.140">
    <property type="entry name" value="Metal-dependent hydrolases"/>
    <property type="match status" value="2"/>
</dbReference>
<sequence>MGTHAYDLVIRGGTVVDGTGAEPFEADVAISGGEIAAIGGINGRGAEEIDARGQIVTPGFVDVHTHYDGQATWDERMQPSSWHGVTTVVMGNCGVGFAPCTEENRDRLVYLMEGVEDLPFPVLTAGLPWNWESLPQYLDSLSTRQFDVDIGAQVPHAALRVHVMGERGEYREPATPEDIARMADLAKAGVEAGAFGFSTSRTLNHRTKAGEPTPTLKAEEDELMGIAMGLSRAFRGRGAGVLQFVSDFSPDPAEEFAMFRRISERSGRPLSFTLAQDHRSPDSYRMLLAALEQAVDDGARMKAQVSPRAVGVLFGLDLTVNPFSAHPRYAELADLPLEDQVGRLRDPDFRAALLAEEPASDHPLRGVGLANWAGMYPLGFEAPDYEPDASRSVAALAEAQGRAPEEVALDHLLERGGRGLIYMPFLSYGYGSLAASHEMLSHRDTIPGLSDGGAHVGMICDGSFPTSMLTHWTRDRTRGPRLSLAEAVKMQTADTAAWMGLHDRGQLLPGLRADLNVIDYDRLALRSPQVVHDMPAGGRRLMQRADGYIATIVAGAVTYRDGHPTGALPGRLLRGARAAPARAKAAA</sequence>
<name>A0A219B4Q2_9SPHN</name>
<dbReference type="InterPro" id="IPR032466">
    <property type="entry name" value="Metal_Hydrolase"/>
</dbReference>
<evidence type="ECO:0000313" key="3">
    <source>
        <dbReference type="Proteomes" id="UP000198462"/>
    </source>
</evidence>
<dbReference type="EMBL" id="NFZT01000001">
    <property type="protein sequence ID" value="OWV32758.1"/>
    <property type="molecule type" value="Genomic_DNA"/>
</dbReference>
<dbReference type="InterPro" id="IPR013108">
    <property type="entry name" value="Amidohydro_3"/>
</dbReference>
<organism evidence="2 3">
    <name type="scientific">Pacificimonas flava</name>
    <dbReference type="NCBI Taxonomy" id="1234595"/>
    <lineage>
        <taxon>Bacteria</taxon>
        <taxon>Pseudomonadati</taxon>
        <taxon>Pseudomonadota</taxon>
        <taxon>Alphaproteobacteria</taxon>
        <taxon>Sphingomonadales</taxon>
        <taxon>Sphingosinicellaceae</taxon>
        <taxon>Pacificimonas</taxon>
    </lineage>
</organism>